<dbReference type="InParanoid" id="Q7NKZ8"/>
<sequence>MQTAVKAVIGAADEPNTAIAVVVPIGYAAEPGPNPGRLPFEYNVFSETLGTPYRP</sequence>
<dbReference type="HOGENOM" id="CLU_3025878_0_0_3"/>
<dbReference type="Proteomes" id="UP000000557">
    <property type="component" value="Chromosome"/>
</dbReference>
<protein>
    <submittedName>
        <fullName evidence="1">Gsl1328 protein</fullName>
    </submittedName>
</protein>
<evidence type="ECO:0000313" key="1">
    <source>
        <dbReference type="EMBL" id="BAC89269.1"/>
    </source>
</evidence>
<accession>Q7NKZ8</accession>
<dbReference type="KEGG" id="gvi:gsl1328"/>
<dbReference type="OrthoDB" id="9782629at2"/>
<evidence type="ECO:0000313" key="2">
    <source>
        <dbReference type="Proteomes" id="UP000000557"/>
    </source>
</evidence>
<keyword evidence="2" id="KW-1185">Reference proteome</keyword>
<dbReference type="EnsemblBacteria" id="BAC89269">
    <property type="protein sequence ID" value="BAC89269"/>
    <property type="gene ID" value="BAC89269"/>
</dbReference>
<dbReference type="AlphaFoldDB" id="Q7NKZ8"/>
<proteinExistence type="predicted"/>
<organism evidence="1 2">
    <name type="scientific">Gloeobacter violaceus (strain ATCC 29082 / PCC 7421)</name>
    <dbReference type="NCBI Taxonomy" id="251221"/>
    <lineage>
        <taxon>Bacteria</taxon>
        <taxon>Bacillati</taxon>
        <taxon>Cyanobacteriota</taxon>
        <taxon>Cyanophyceae</taxon>
        <taxon>Gloeobacterales</taxon>
        <taxon>Gloeobacteraceae</taxon>
        <taxon>Gloeobacter</taxon>
    </lineage>
</organism>
<dbReference type="STRING" id="251221.gene:10758811"/>
<name>Q7NKZ8_GLOVI</name>
<reference evidence="1 2" key="1">
    <citation type="journal article" date="2003" name="DNA Res.">
        <title>Complete genome structure of Gloeobacter violaceus PCC 7421, a cyanobacterium that lacks thylakoids.</title>
        <authorList>
            <person name="Nakamura Y."/>
            <person name="Kaneko T."/>
            <person name="Sato S."/>
            <person name="Mimuro M."/>
            <person name="Miyashita H."/>
            <person name="Tsuchiya T."/>
            <person name="Sasamoto S."/>
            <person name="Watanabe A."/>
            <person name="Kawashima K."/>
            <person name="Kishida Y."/>
            <person name="Kiyokawa C."/>
            <person name="Kohara M."/>
            <person name="Matsumoto M."/>
            <person name="Matsuno A."/>
            <person name="Nakazaki N."/>
            <person name="Shimpo S."/>
            <person name="Takeuchi C."/>
            <person name="Yamada M."/>
            <person name="Tabata S."/>
        </authorList>
    </citation>
    <scope>NUCLEOTIDE SEQUENCE [LARGE SCALE GENOMIC DNA]</scope>
    <source>
        <strain evidence="2">ATCC 29082 / PCC 7421</strain>
    </source>
</reference>
<reference evidence="1 2" key="2">
    <citation type="journal article" date="2003" name="DNA Res.">
        <title>Complete genome structure of Gloeobacter violaceus PCC 7421, a cyanobacterium that lacks thylakoids (supplement).</title>
        <authorList>
            <person name="Nakamura Y."/>
            <person name="Kaneko T."/>
            <person name="Sato S."/>
            <person name="Mimuro M."/>
            <person name="Miyashita H."/>
            <person name="Tsuchiya T."/>
            <person name="Sasamoto S."/>
            <person name="Watanabe A."/>
            <person name="Kawashima K."/>
            <person name="Kishida Y."/>
            <person name="Kiyokawa C."/>
            <person name="Kohara M."/>
            <person name="Matsumoto M."/>
            <person name="Matsuno A."/>
            <person name="Nakazaki N."/>
            <person name="Shimpo S."/>
            <person name="Takeuchi C."/>
            <person name="Yamada M."/>
            <person name="Tabata S."/>
        </authorList>
    </citation>
    <scope>NUCLEOTIDE SEQUENCE [LARGE SCALE GENOMIC DNA]</scope>
    <source>
        <strain evidence="2">ATCC 29082 / PCC 7421</strain>
    </source>
</reference>
<dbReference type="eggNOG" id="COG0778">
    <property type="taxonomic scope" value="Bacteria"/>
</dbReference>
<dbReference type="EMBL" id="BA000045">
    <property type="protein sequence ID" value="BAC89269.1"/>
    <property type="molecule type" value="Genomic_DNA"/>
</dbReference>
<gene>
    <name evidence="1" type="ordered locus">gsl1328</name>
</gene>